<keyword evidence="2" id="KW-0813">Transport</keyword>
<keyword evidence="10" id="KW-1185">Reference proteome</keyword>
<proteinExistence type="predicted"/>
<feature type="transmembrane region" description="Helical" evidence="8">
    <location>
        <begin position="127"/>
        <end position="145"/>
    </location>
</feature>
<feature type="transmembrane region" description="Helical" evidence="8">
    <location>
        <begin position="28"/>
        <end position="46"/>
    </location>
</feature>
<accession>A0ABS8CB98</accession>
<dbReference type="PANTHER" id="PTHR43520:SF5">
    <property type="entry name" value="CATION-TRANSPORTING P-TYPE ATPASE-RELATED"/>
    <property type="match status" value="1"/>
</dbReference>
<feature type="transmembrane region" description="Helical" evidence="8">
    <location>
        <begin position="99"/>
        <end position="121"/>
    </location>
</feature>
<feature type="transmembrane region" description="Helical" evidence="8">
    <location>
        <begin position="284"/>
        <end position="302"/>
    </location>
</feature>
<evidence type="ECO:0000256" key="8">
    <source>
        <dbReference type="SAM" id="Phobius"/>
    </source>
</evidence>
<keyword evidence="8" id="KW-1133">Transmembrane helix</keyword>
<feature type="transmembrane region" description="Helical" evidence="8">
    <location>
        <begin position="202"/>
        <end position="222"/>
    </location>
</feature>
<evidence type="ECO:0000256" key="6">
    <source>
        <dbReference type="ARBA" id="ARBA00022967"/>
    </source>
</evidence>
<keyword evidence="4" id="KW-0597">Phosphoprotein</keyword>
<keyword evidence="6" id="KW-1278">Translocase</keyword>
<comment type="subcellular location">
    <subcellularLocation>
        <location evidence="1">Cell membrane</location>
        <topology evidence="1">Multi-pass membrane protein</topology>
    </subcellularLocation>
</comment>
<keyword evidence="8" id="KW-0812">Transmembrane</keyword>
<dbReference type="RefSeq" id="WP_226953618.1">
    <property type="nucleotide sequence ID" value="NZ_JACDXW010000002.1"/>
</dbReference>
<name>A0ABS8CB98_9BURK</name>
<protein>
    <submittedName>
        <fullName evidence="9">Uncharacterized protein</fullName>
    </submittedName>
</protein>
<evidence type="ECO:0000256" key="4">
    <source>
        <dbReference type="ARBA" id="ARBA00022553"/>
    </source>
</evidence>
<organism evidence="9 10">
    <name type="scientific">Mesopusillimonas faecipullorum</name>
    <dbReference type="NCBI Taxonomy" id="2755040"/>
    <lineage>
        <taxon>Bacteria</taxon>
        <taxon>Pseudomonadati</taxon>
        <taxon>Pseudomonadota</taxon>
        <taxon>Betaproteobacteria</taxon>
        <taxon>Burkholderiales</taxon>
        <taxon>Alcaligenaceae</taxon>
        <taxon>Mesopusillimonas</taxon>
    </lineage>
</organism>
<evidence type="ECO:0000313" key="10">
    <source>
        <dbReference type="Proteomes" id="UP000776983"/>
    </source>
</evidence>
<evidence type="ECO:0000256" key="3">
    <source>
        <dbReference type="ARBA" id="ARBA00022475"/>
    </source>
</evidence>
<dbReference type="Proteomes" id="UP000776983">
    <property type="component" value="Unassembled WGS sequence"/>
</dbReference>
<keyword evidence="7" id="KW-0406">Ion transport</keyword>
<sequence>MRAFSIFAIPASLGAEPRALRRRMLARLGLAWLIMMQVMMLAFPAYLQGAPMTGADRGFLDEAIIFMNWLSLVLTIPVVWYCAAPVWKNAVARLSQARIGMDVPVALGIAAAFIPSVYATWAEQGEVYFESVSMFVAFLLTARYLELCARQASGTLTNDLLSRFRDTLSQRADRIALWFTMSQIALALIVGAYWALTEPTRAVSVMVAMLVISCPCALAMAVPTSIAAAQACLAIKPDLSEAEVSSLVQGTAKVARQNLYGAVIWHLLMMPLAAVGWVQPWLAAVTMLISSLTVALNAWLLFRRHAAVSCAGSSQSPHADPAI</sequence>
<feature type="transmembrane region" description="Helical" evidence="8">
    <location>
        <begin position="175"/>
        <end position="196"/>
    </location>
</feature>
<dbReference type="EMBL" id="JACDXW010000002">
    <property type="protein sequence ID" value="MCB5363293.1"/>
    <property type="molecule type" value="Genomic_DNA"/>
</dbReference>
<gene>
    <name evidence="9" type="ORF">H0484_05935</name>
</gene>
<reference evidence="9 10" key="1">
    <citation type="submission" date="2020-07" db="EMBL/GenBank/DDBJ databases">
        <title>Pusillimonas sp. nov., isolated from poultry manure in Taiwan.</title>
        <authorList>
            <person name="Lin S.-Y."/>
            <person name="Tang Y.-S."/>
            <person name="Young C.-C."/>
        </authorList>
    </citation>
    <scope>NUCLEOTIDE SEQUENCE [LARGE SCALE GENOMIC DNA]</scope>
    <source>
        <strain evidence="9 10">CC-YST705</strain>
    </source>
</reference>
<evidence type="ECO:0000313" key="9">
    <source>
        <dbReference type="EMBL" id="MCB5363293.1"/>
    </source>
</evidence>
<evidence type="ECO:0000256" key="7">
    <source>
        <dbReference type="ARBA" id="ARBA00023065"/>
    </source>
</evidence>
<dbReference type="PANTHER" id="PTHR43520">
    <property type="entry name" value="ATP7, ISOFORM B"/>
    <property type="match status" value="1"/>
</dbReference>
<comment type="caution">
    <text evidence="9">The sequence shown here is derived from an EMBL/GenBank/DDBJ whole genome shotgun (WGS) entry which is preliminary data.</text>
</comment>
<evidence type="ECO:0000256" key="2">
    <source>
        <dbReference type="ARBA" id="ARBA00022448"/>
    </source>
</evidence>
<evidence type="ECO:0000256" key="5">
    <source>
        <dbReference type="ARBA" id="ARBA00022842"/>
    </source>
</evidence>
<feature type="transmembrane region" description="Helical" evidence="8">
    <location>
        <begin position="259"/>
        <end position="278"/>
    </location>
</feature>
<feature type="transmembrane region" description="Helical" evidence="8">
    <location>
        <begin position="66"/>
        <end position="87"/>
    </location>
</feature>
<keyword evidence="5" id="KW-0460">Magnesium</keyword>
<keyword evidence="8" id="KW-0472">Membrane</keyword>
<keyword evidence="3" id="KW-1003">Cell membrane</keyword>
<evidence type="ECO:0000256" key="1">
    <source>
        <dbReference type="ARBA" id="ARBA00004651"/>
    </source>
</evidence>